<keyword evidence="2" id="KW-0560">Oxidoreductase</keyword>
<evidence type="ECO:0000259" key="4">
    <source>
        <dbReference type="Pfam" id="PF22725"/>
    </source>
</evidence>
<protein>
    <submittedName>
        <fullName evidence="5">Gfo/Idh/MocA family oxidoreductase</fullName>
    </submittedName>
</protein>
<dbReference type="EMBL" id="CP094929">
    <property type="protein sequence ID" value="UOM51707.1"/>
    <property type="molecule type" value="Genomic_DNA"/>
</dbReference>
<accession>A0ABY4DBQ6</accession>
<keyword evidence="6" id="KW-1185">Reference proteome</keyword>
<gene>
    <name evidence="5" type="ORF">MUG09_02810</name>
</gene>
<sequence>MKNGVYNIGFLGYGGVARNQMRPAVEACKRLNLYAIASASQQKIEDFSGVLYQDYQSLLDDPQVDIIYIALPNTLHAGYVLACLQKGKHVICEKPLAMREEEVDAIMQVSLKTGCKVMEGFMYRYMDRMQILQKLLEEKVIGELTLIQSSFFSLRERLKGIRANPSLGGGSLWDLGCYPISLISFLTGGENPLTVQVMAKREQGVDGYMAGQLGYGSALLASFSCGWISEVRTIETRLIGTKGVIEIQRLFNWEQGSIRILTKDDDKQMLLDAEDPFLKELDAFIGHIETNSALGMPLEESKRIISLMQRLETSITWI</sequence>
<dbReference type="Pfam" id="PF22725">
    <property type="entry name" value="GFO_IDH_MocA_C3"/>
    <property type="match status" value="1"/>
</dbReference>
<dbReference type="InterPro" id="IPR055170">
    <property type="entry name" value="GFO_IDH_MocA-like_dom"/>
</dbReference>
<dbReference type="Gene3D" id="3.40.50.720">
    <property type="entry name" value="NAD(P)-binding Rossmann-like Domain"/>
    <property type="match status" value="1"/>
</dbReference>
<dbReference type="InterPro" id="IPR050984">
    <property type="entry name" value="Gfo/Idh/MocA_domain"/>
</dbReference>
<dbReference type="Proteomes" id="UP000829708">
    <property type="component" value="Chromosome"/>
</dbReference>
<dbReference type="SUPFAM" id="SSF51735">
    <property type="entry name" value="NAD(P)-binding Rossmann-fold domains"/>
    <property type="match status" value="1"/>
</dbReference>
<dbReference type="RefSeq" id="WP_244773356.1">
    <property type="nucleotide sequence ID" value="NZ_CP094929.1"/>
</dbReference>
<evidence type="ECO:0000313" key="6">
    <source>
        <dbReference type="Proteomes" id="UP000829708"/>
    </source>
</evidence>
<evidence type="ECO:0000256" key="1">
    <source>
        <dbReference type="ARBA" id="ARBA00010928"/>
    </source>
</evidence>
<dbReference type="InterPro" id="IPR000683">
    <property type="entry name" value="Gfo/Idh/MocA-like_OxRdtase_N"/>
</dbReference>
<comment type="similarity">
    <text evidence="1">Belongs to the Gfo/Idh/MocA family.</text>
</comment>
<evidence type="ECO:0000256" key="2">
    <source>
        <dbReference type="ARBA" id="ARBA00023002"/>
    </source>
</evidence>
<reference evidence="6" key="1">
    <citation type="journal article" date="2024" name="J Bioinform Genom">
        <title>Complete genome sequence of the type strain bacterium Sphaerochaeta associata GLS2t (VKM B-2742)t.</title>
        <authorList>
            <person name="Troshina O.Y."/>
            <person name="Tepeeva A.N."/>
            <person name="Arzamasceva V.O."/>
            <person name="Whitman W.B."/>
            <person name="Varghese N."/>
            <person name="Shapiro N."/>
            <person name="Woyke T."/>
            <person name="Kripides N.C."/>
            <person name="Vasilenko O.V."/>
        </authorList>
    </citation>
    <scope>NUCLEOTIDE SEQUENCE [LARGE SCALE GENOMIC DNA]</scope>
    <source>
        <strain evidence="6">GLS2T</strain>
    </source>
</reference>
<name>A0ABY4DBQ6_9SPIR</name>
<evidence type="ECO:0000259" key="3">
    <source>
        <dbReference type="Pfam" id="PF01408"/>
    </source>
</evidence>
<evidence type="ECO:0000313" key="5">
    <source>
        <dbReference type="EMBL" id="UOM51707.1"/>
    </source>
</evidence>
<dbReference type="PANTHER" id="PTHR22604">
    <property type="entry name" value="OXIDOREDUCTASES"/>
    <property type="match status" value="1"/>
</dbReference>
<dbReference type="SUPFAM" id="SSF55347">
    <property type="entry name" value="Glyceraldehyde-3-phosphate dehydrogenase-like, C-terminal domain"/>
    <property type="match status" value="1"/>
</dbReference>
<dbReference type="Gene3D" id="3.30.360.10">
    <property type="entry name" value="Dihydrodipicolinate Reductase, domain 2"/>
    <property type="match status" value="1"/>
</dbReference>
<dbReference type="PANTHER" id="PTHR22604:SF105">
    <property type="entry name" value="TRANS-1,2-DIHYDROBENZENE-1,2-DIOL DEHYDROGENASE"/>
    <property type="match status" value="1"/>
</dbReference>
<organism evidence="5 6">
    <name type="scientific">Sphaerochaeta associata</name>
    <dbReference type="NCBI Taxonomy" id="1129264"/>
    <lineage>
        <taxon>Bacteria</taxon>
        <taxon>Pseudomonadati</taxon>
        <taxon>Spirochaetota</taxon>
        <taxon>Spirochaetia</taxon>
        <taxon>Spirochaetales</taxon>
        <taxon>Sphaerochaetaceae</taxon>
        <taxon>Sphaerochaeta</taxon>
    </lineage>
</organism>
<proteinExistence type="inferred from homology"/>
<dbReference type="InterPro" id="IPR036291">
    <property type="entry name" value="NAD(P)-bd_dom_sf"/>
</dbReference>
<dbReference type="Pfam" id="PF01408">
    <property type="entry name" value="GFO_IDH_MocA"/>
    <property type="match status" value="1"/>
</dbReference>
<feature type="domain" description="Gfo/Idh/MocA-like oxidoreductase N-terminal" evidence="3">
    <location>
        <begin position="7"/>
        <end position="121"/>
    </location>
</feature>
<feature type="domain" description="GFO/IDH/MocA-like oxidoreductase" evidence="4">
    <location>
        <begin position="130"/>
        <end position="246"/>
    </location>
</feature>